<dbReference type="AlphaFoldDB" id="A0A8S1RTW2"/>
<evidence type="ECO:0000313" key="2">
    <source>
        <dbReference type="Proteomes" id="UP000692954"/>
    </source>
</evidence>
<evidence type="ECO:0000313" key="1">
    <source>
        <dbReference type="EMBL" id="CAD8130890.1"/>
    </source>
</evidence>
<proteinExistence type="predicted"/>
<reference evidence="1" key="1">
    <citation type="submission" date="2021-01" db="EMBL/GenBank/DDBJ databases">
        <authorList>
            <consortium name="Genoscope - CEA"/>
            <person name="William W."/>
        </authorList>
    </citation>
    <scope>NUCLEOTIDE SEQUENCE</scope>
</reference>
<name>A0A8S1RTW2_9CILI</name>
<organism evidence="1 2">
    <name type="scientific">Paramecium sonneborni</name>
    <dbReference type="NCBI Taxonomy" id="65129"/>
    <lineage>
        <taxon>Eukaryota</taxon>
        <taxon>Sar</taxon>
        <taxon>Alveolata</taxon>
        <taxon>Ciliophora</taxon>
        <taxon>Intramacronucleata</taxon>
        <taxon>Oligohymenophorea</taxon>
        <taxon>Peniculida</taxon>
        <taxon>Parameciidae</taxon>
        <taxon>Paramecium</taxon>
    </lineage>
</organism>
<keyword evidence="2" id="KW-1185">Reference proteome</keyword>
<sequence>MMVQKEKQKRREVSQANILKKVEMILVIRLQLRSVPLQMIHHLHLLSSDNEFLSFIKRKGMYGNIQLIWMDHVKLCKCLISKNHFVMQLQE</sequence>
<protein>
    <submittedName>
        <fullName evidence="1">Uncharacterized protein</fullName>
    </submittedName>
</protein>
<accession>A0A8S1RTW2</accession>
<dbReference type="EMBL" id="CAJJDN010000340">
    <property type="protein sequence ID" value="CAD8130890.1"/>
    <property type="molecule type" value="Genomic_DNA"/>
</dbReference>
<dbReference type="Proteomes" id="UP000692954">
    <property type="component" value="Unassembled WGS sequence"/>
</dbReference>
<gene>
    <name evidence="1" type="ORF">PSON_ATCC_30995.1.T3400005</name>
</gene>
<comment type="caution">
    <text evidence="1">The sequence shown here is derived from an EMBL/GenBank/DDBJ whole genome shotgun (WGS) entry which is preliminary data.</text>
</comment>